<name>G0W8N4_NAUDC</name>
<keyword evidence="6" id="KW-0539">Nucleus</keyword>
<evidence type="ECO:0000313" key="12">
    <source>
        <dbReference type="Proteomes" id="UP000000689"/>
    </source>
</evidence>
<evidence type="ECO:0000256" key="6">
    <source>
        <dbReference type="ARBA" id="ARBA00023242"/>
    </source>
</evidence>
<comment type="subcellular location">
    <subcellularLocation>
        <location evidence="1">Nucleus</location>
    </subcellularLocation>
</comment>
<dbReference type="FunFam" id="3.30.160.60:FF:002343">
    <property type="entry name" value="Zinc finger protein 33A"/>
    <property type="match status" value="1"/>
</dbReference>
<dbReference type="InterPro" id="IPR013087">
    <property type="entry name" value="Znf_C2H2_type"/>
</dbReference>
<feature type="compositionally biased region" description="Low complexity" evidence="9">
    <location>
        <begin position="744"/>
        <end position="766"/>
    </location>
</feature>
<dbReference type="eggNOG" id="KOG1721">
    <property type="taxonomic scope" value="Eukaryota"/>
</dbReference>
<dbReference type="RefSeq" id="XP_003669388.1">
    <property type="nucleotide sequence ID" value="XM_003669340.1"/>
</dbReference>
<feature type="coiled-coil region" evidence="8">
    <location>
        <begin position="403"/>
        <end position="430"/>
    </location>
</feature>
<dbReference type="Pfam" id="PF00096">
    <property type="entry name" value="zf-C2H2"/>
    <property type="match status" value="2"/>
</dbReference>
<evidence type="ECO:0000256" key="4">
    <source>
        <dbReference type="ARBA" id="ARBA00022771"/>
    </source>
</evidence>
<feature type="region of interest" description="Disordered" evidence="9">
    <location>
        <begin position="183"/>
        <end position="206"/>
    </location>
</feature>
<dbReference type="Proteomes" id="UP000000689">
    <property type="component" value="Chromosome 3"/>
</dbReference>
<dbReference type="STRING" id="1071378.G0W8N4"/>
<feature type="domain" description="C2H2-type" evidence="10">
    <location>
        <begin position="144"/>
        <end position="172"/>
    </location>
</feature>
<keyword evidence="4 7" id="KW-0863">Zinc-finger</keyword>
<dbReference type="HOGENOM" id="CLU_006588_0_0_1"/>
<dbReference type="GO" id="GO:0001093">
    <property type="term" value="F:TFIIB-class transcription factor binding"/>
    <property type="evidence" value="ECO:0007669"/>
    <property type="project" value="EnsemblFungi"/>
</dbReference>
<dbReference type="GO" id="GO:1900064">
    <property type="term" value="P:positive regulation of peroxisome organization"/>
    <property type="evidence" value="ECO:0007669"/>
    <property type="project" value="EnsemblFungi"/>
</dbReference>
<evidence type="ECO:0000256" key="7">
    <source>
        <dbReference type="PROSITE-ProRule" id="PRU00042"/>
    </source>
</evidence>
<dbReference type="KEGG" id="ndi:NDAI_0C04860"/>
<dbReference type="GO" id="GO:0000785">
    <property type="term" value="C:chromatin"/>
    <property type="evidence" value="ECO:0007669"/>
    <property type="project" value="TreeGrafter"/>
</dbReference>
<dbReference type="GO" id="GO:0032000">
    <property type="term" value="P:positive regulation of fatty acid beta-oxidation"/>
    <property type="evidence" value="ECO:0007669"/>
    <property type="project" value="EnsemblFungi"/>
</dbReference>
<dbReference type="GO" id="GO:0071361">
    <property type="term" value="P:cellular response to ethanol"/>
    <property type="evidence" value="ECO:0007669"/>
    <property type="project" value="EnsemblFungi"/>
</dbReference>
<proteinExistence type="predicted"/>
<keyword evidence="8" id="KW-0175">Coiled coil</keyword>
<dbReference type="PANTHER" id="PTHR40626:SF28">
    <property type="entry name" value="REGULATORY PROTEIN ADR1"/>
    <property type="match status" value="1"/>
</dbReference>
<dbReference type="InterPro" id="IPR051059">
    <property type="entry name" value="VerF-like"/>
</dbReference>
<dbReference type="GO" id="GO:0008270">
    <property type="term" value="F:zinc ion binding"/>
    <property type="evidence" value="ECO:0007669"/>
    <property type="project" value="UniProtKB-KW"/>
</dbReference>
<keyword evidence="12" id="KW-1185">Reference proteome</keyword>
<dbReference type="EMBL" id="HE580269">
    <property type="protein sequence ID" value="CCD24145.1"/>
    <property type="molecule type" value="Genomic_DNA"/>
</dbReference>
<dbReference type="GO" id="GO:0061629">
    <property type="term" value="F:RNA polymerase II-specific DNA-binding transcription factor binding"/>
    <property type="evidence" value="ECO:0007669"/>
    <property type="project" value="EnsemblFungi"/>
</dbReference>
<evidence type="ECO:0000259" key="10">
    <source>
        <dbReference type="PROSITE" id="PS50157"/>
    </source>
</evidence>
<dbReference type="GO" id="GO:0000981">
    <property type="term" value="F:DNA-binding transcription factor activity, RNA polymerase II-specific"/>
    <property type="evidence" value="ECO:0007669"/>
    <property type="project" value="EnsemblFungi"/>
</dbReference>
<evidence type="ECO:0000256" key="2">
    <source>
        <dbReference type="ARBA" id="ARBA00022723"/>
    </source>
</evidence>
<dbReference type="GO" id="GO:0003713">
    <property type="term" value="F:transcription coactivator activity"/>
    <property type="evidence" value="ECO:0007669"/>
    <property type="project" value="EnsemblFungi"/>
</dbReference>
<evidence type="ECO:0000256" key="3">
    <source>
        <dbReference type="ARBA" id="ARBA00022737"/>
    </source>
</evidence>
<dbReference type="GO" id="GO:0007031">
    <property type="term" value="P:peroxisome organization"/>
    <property type="evidence" value="ECO:0007669"/>
    <property type="project" value="EnsemblFungi"/>
</dbReference>
<feature type="compositionally biased region" description="Low complexity" evidence="9">
    <location>
        <begin position="13"/>
        <end position="30"/>
    </location>
</feature>
<keyword evidence="2" id="KW-0479">Metal-binding</keyword>
<dbReference type="PROSITE" id="PS00028">
    <property type="entry name" value="ZINC_FINGER_C2H2_1"/>
    <property type="match status" value="2"/>
</dbReference>
<dbReference type="PROSITE" id="PS50157">
    <property type="entry name" value="ZINC_FINGER_C2H2_2"/>
    <property type="match status" value="2"/>
</dbReference>
<feature type="region of interest" description="Disordered" evidence="9">
    <location>
        <begin position="1"/>
        <end position="43"/>
    </location>
</feature>
<dbReference type="OMA" id="KIRCTLM"/>
<dbReference type="GO" id="GO:0005634">
    <property type="term" value="C:nucleus"/>
    <property type="evidence" value="ECO:0007669"/>
    <property type="project" value="UniProtKB-SubCell"/>
</dbReference>
<evidence type="ECO:0000256" key="8">
    <source>
        <dbReference type="SAM" id="Coils"/>
    </source>
</evidence>
<evidence type="ECO:0000256" key="5">
    <source>
        <dbReference type="ARBA" id="ARBA00022833"/>
    </source>
</evidence>
<feature type="region of interest" description="Disordered" evidence="9">
    <location>
        <begin position="743"/>
        <end position="766"/>
    </location>
</feature>
<dbReference type="SUPFAM" id="SSF57667">
    <property type="entry name" value="beta-beta-alpha zinc fingers"/>
    <property type="match status" value="1"/>
</dbReference>
<dbReference type="GO" id="GO:0000978">
    <property type="term" value="F:RNA polymerase II cis-regulatory region sequence-specific DNA binding"/>
    <property type="evidence" value="ECO:0007669"/>
    <property type="project" value="EnsemblFungi"/>
</dbReference>
<dbReference type="PANTHER" id="PTHR40626">
    <property type="entry name" value="MIP31509P"/>
    <property type="match status" value="1"/>
</dbReference>
<reference evidence="11 12" key="1">
    <citation type="journal article" date="2011" name="Proc. Natl. Acad. Sci. U.S.A.">
        <title>Evolutionary erosion of yeast sex chromosomes by mating-type switching accidents.</title>
        <authorList>
            <person name="Gordon J.L."/>
            <person name="Armisen D."/>
            <person name="Proux-Wera E."/>
            <person name="Oheigeartaigh S.S."/>
            <person name="Byrne K.P."/>
            <person name="Wolfe K.H."/>
        </authorList>
    </citation>
    <scope>NUCLEOTIDE SEQUENCE [LARGE SCALE GENOMIC DNA]</scope>
    <source>
        <strain evidence="12">ATCC 10597 / BCRC 20456 / CBS 421 / NBRC 0211 / NRRL Y-12639</strain>
    </source>
</reference>
<evidence type="ECO:0000256" key="1">
    <source>
        <dbReference type="ARBA" id="ARBA00004123"/>
    </source>
</evidence>
<dbReference type="Gene3D" id="3.30.160.60">
    <property type="entry name" value="Classic Zinc Finger"/>
    <property type="match status" value="2"/>
</dbReference>
<evidence type="ECO:0000313" key="11">
    <source>
        <dbReference type="EMBL" id="CCD24145.1"/>
    </source>
</evidence>
<dbReference type="OrthoDB" id="10018191at2759"/>
<dbReference type="InterPro" id="IPR036236">
    <property type="entry name" value="Znf_C2H2_sf"/>
</dbReference>
<accession>G0W8N4</accession>
<dbReference type="GO" id="GO:0001094">
    <property type="term" value="F:TFIID-class transcription factor complex binding"/>
    <property type="evidence" value="ECO:0007669"/>
    <property type="project" value="EnsemblFungi"/>
</dbReference>
<dbReference type="SMART" id="SM00355">
    <property type="entry name" value="ZnF_C2H2"/>
    <property type="match status" value="2"/>
</dbReference>
<gene>
    <name evidence="11" type="primary">NDAI0C04860</name>
    <name evidence="11" type="ordered locus">NDAI_0C04860</name>
</gene>
<dbReference type="GeneID" id="11496617"/>
<protein>
    <recommendedName>
        <fullName evidence="10">C2H2-type domain-containing protein</fullName>
    </recommendedName>
</protein>
<evidence type="ECO:0000256" key="9">
    <source>
        <dbReference type="SAM" id="MobiDB-lite"/>
    </source>
</evidence>
<organism evidence="11 12">
    <name type="scientific">Naumovozyma dairenensis (strain ATCC 10597 / BCRC 20456 / CBS 421 / NBRC 0211 / NRRL Y-12639)</name>
    <name type="common">Saccharomyces dairenensis</name>
    <dbReference type="NCBI Taxonomy" id="1071378"/>
    <lineage>
        <taxon>Eukaryota</taxon>
        <taxon>Fungi</taxon>
        <taxon>Dikarya</taxon>
        <taxon>Ascomycota</taxon>
        <taxon>Saccharomycotina</taxon>
        <taxon>Saccharomycetes</taxon>
        <taxon>Saccharomycetales</taxon>
        <taxon>Saccharomycetaceae</taxon>
        <taxon>Naumovozyma</taxon>
    </lineage>
</organism>
<feature type="compositionally biased region" description="Basic residues" evidence="9">
    <location>
        <begin position="191"/>
        <end position="206"/>
    </location>
</feature>
<dbReference type="GO" id="GO:0006325">
    <property type="term" value="P:chromatin organization"/>
    <property type="evidence" value="ECO:0007669"/>
    <property type="project" value="EnsemblFungi"/>
</dbReference>
<feature type="domain" description="C2H2-type" evidence="10">
    <location>
        <begin position="116"/>
        <end position="143"/>
    </location>
</feature>
<dbReference type="GO" id="GO:0045944">
    <property type="term" value="P:positive regulation of transcription by RNA polymerase II"/>
    <property type="evidence" value="ECO:0007669"/>
    <property type="project" value="EnsemblFungi"/>
</dbReference>
<sequence length="1350" mass="154477">MLPKGLKSKTNNKPPSLTLMSSSPKKSPSSATNKEKSISSTLSQNSLSVSLSTVATDELEILSNNDNRADSKSIVTSSTVITNNNNMNARVNKKMKELPENLRLNGKTPSGKVRLFVCEICTRAFARQEHLVRHERSHTKEKPYNCGICSKKFTRRDLLIRHAQKVHNGNVVDTVAALKAPLSSTASASTSRRKSSISNKKTKSNRKILKRRASFSAQSAKNYANAELKNFDIRNSIEKIAFSTPELLPIDFRINDPFLSNDNLNLNINNNDNDNNSNLNVNPFISNHFQGDFLNSINYANNKTNNNNIHHSTTANIPIEFSLLDSTNWVNDYNNNNIPSTSASDERTSPLEKIHEENEEAQPDIQQHTQQLVVPYQPLNLRTTSSLTLEDNNDKIEVKSLFSNNTKDIIDEINQRANKLNNKLDENSNLDSTSNIFTPPSISPFDFDKLSSLGDLFPSQINEEDPFNLQNPTFVDLFQTDFSLIGNDIGIENRFSNLNQQIPTPLDKITTSGNPYFHDLFSNNHSNIGNSDSSTNIHNNITNDGYSSSEALLQTNYIDPRLQLNNNKSSMSSSSTTNADGFYDSNNNPTLPAPVPILFTSKLYNMCTIVLNYFNKNKSNNSQHSTVPTTVILPDCDELNDLLIYFEKHFLSHYPFIHKDIFNFDFLSLTKYVYEIDDDLIIEQKLNEGNEMLKFASLVCLPLFMCTFGSTFKHGGSNPKTKELYEASRRVLSVYLEVKKENQNNHNNINKNNDSSSSSSTAAPNNNTENPTQHIWLIQSLTLSIMFAFTADYSHKIDTELLKRQLSAICSIIRTNFLREISISLTKNHDELIFSSAFEYVMFESKIRCTVMIYKFCQFLEIFFNFHSKLFIKQNDIQSICIPDDEIIWNMSPLLLTMKDPTLRIKDRKQHPVTFQQFYNSFVFNDTGLNMIPEFLATAMLFYEYSSNKNSSNFHIFLTKIDTKKLEINIAQPLVSNSPNFDSNSDDNNFSRLPYFKISPSKIMKQDATVVKNCLMTIYFFNGIDQRFSSKIWENQIPLIFNEFLSSRNNNLLTKGSYSLLTNFLISLNCSIQNISKLISFDKSTDKIVFNTSKFSLFNIQGYYYNFLSIIKFLLDFEETPNFKLLCIFTELNKLANKIFIPEFLNICPQFFEKFDDINKLKSEANSATRLSSINIEKLEKLIDNVLVYSFNDTSYLNMSEQTTNEFLFGVDHSNLNFNTTVDNDDDNNITRNKIHNNNKRTMGQSSATQSSVDLVSLQRKHADNSMDMGNHFHNINKNHCVNKQTFEKRYHLSTKYIVIAKSFFTFVNESYVQWHFIDKIINDFKELERLLSFELNERSLSKLKLEAFN</sequence>
<keyword evidence="3" id="KW-0677">Repeat</keyword>
<keyword evidence="5" id="KW-0862">Zinc</keyword>